<evidence type="ECO:0000256" key="7">
    <source>
        <dbReference type="ARBA" id="ARBA00023128"/>
    </source>
</evidence>
<proteinExistence type="inferred from homology"/>
<dbReference type="InterPro" id="IPR023395">
    <property type="entry name" value="MCP_dom_sf"/>
</dbReference>
<dbReference type="Pfam" id="PF00153">
    <property type="entry name" value="Mito_carr"/>
    <property type="match status" value="3"/>
</dbReference>
<evidence type="ECO:0000313" key="11">
    <source>
        <dbReference type="EMBL" id="ORX37072.1"/>
    </source>
</evidence>
<keyword evidence="8 9" id="KW-0472">Membrane</keyword>
<dbReference type="SUPFAM" id="SSF103506">
    <property type="entry name" value="Mitochondrial carrier"/>
    <property type="match status" value="1"/>
</dbReference>
<dbReference type="InterPro" id="IPR018108">
    <property type="entry name" value="MCP_transmembrane"/>
</dbReference>
<dbReference type="GO" id="GO:0031966">
    <property type="term" value="C:mitochondrial membrane"/>
    <property type="evidence" value="ECO:0007669"/>
    <property type="project" value="UniProtKB-SubCell"/>
</dbReference>
<dbReference type="InParanoid" id="A0A1Y1UGC2"/>
<keyword evidence="5" id="KW-0677">Repeat</keyword>
<sequence>MTLASSSKPSANRKPTSYESLMAGVAAGAIEGAITYPTEFVKTRAQFSADAGGKRGVMSILTDTIKTRGISGLYSGSGAMIAGNGLKAGVRFLTYDSIKELLRDSNGKMTPGRTVLAGLAAGVVEATIAVTPSETIKTKLIQDASSLQPQYTNMVNGTIGICRTEGVMGIYRGLWPTIMKQGANSAVRFTSYAWIQGLMINFTQPPSGKLSSTMTFGAGAMAGLITVYTTMPLDNIKTRMQSTGASLKYRNSLDCLTKIIREEGVQRLWGGTTPRLARLMMSGGIVFAVYERLIGVMTSL</sequence>
<dbReference type="FunFam" id="1.50.40.10:FF:000007">
    <property type="entry name" value="Mitochondrial tricarboxylate transport protein-like"/>
    <property type="match status" value="1"/>
</dbReference>
<evidence type="ECO:0000256" key="8">
    <source>
        <dbReference type="ARBA" id="ARBA00023136"/>
    </source>
</evidence>
<protein>
    <submittedName>
        <fullName evidence="11">Mitochondrial tricarboxylate transporter</fullName>
    </submittedName>
</protein>
<evidence type="ECO:0000256" key="4">
    <source>
        <dbReference type="ARBA" id="ARBA00022692"/>
    </source>
</evidence>
<dbReference type="InterPro" id="IPR049563">
    <property type="entry name" value="TXTP-like"/>
</dbReference>
<keyword evidence="3 10" id="KW-0813">Transport</keyword>
<keyword evidence="6" id="KW-1133">Transmembrane helix</keyword>
<comment type="subcellular location">
    <subcellularLocation>
        <location evidence="1">Mitochondrion membrane</location>
        <topology evidence="1">Multi-pass membrane protein</topology>
    </subcellularLocation>
</comment>
<evidence type="ECO:0000313" key="12">
    <source>
        <dbReference type="Proteomes" id="UP000193218"/>
    </source>
</evidence>
<dbReference type="STRING" id="4999.A0A1Y1UGC2"/>
<comment type="similarity">
    <text evidence="2 10">Belongs to the mitochondrial carrier (TC 2.A.29) family.</text>
</comment>
<feature type="repeat" description="Solcar" evidence="9">
    <location>
        <begin position="15"/>
        <end position="101"/>
    </location>
</feature>
<dbReference type="GeneID" id="33557533"/>
<reference evidence="11 12" key="1">
    <citation type="submission" date="2017-03" db="EMBL/GenBank/DDBJ databases">
        <title>Widespread Adenine N6-methylation of Active Genes in Fungi.</title>
        <authorList>
            <consortium name="DOE Joint Genome Institute"/>
            <person name="Mondo S.J."/>
            <person name="Dannebaum R.O."/>
            <person name="Kuo R.C."/>
            <person name="Louie K.B."/>
            <person name="Bewick A.J."/>
            <person name="Labutti K."/>
            <person name="Haridas S."/>
            <person name="Kuo A."/>
            <person name="Salamov A."/>
            <person name="Ahrendt S.R."/>
            <person name="Lau R."/>
            <person name="Bowen B.P."/>
            <person name="Lipzen A."/>
            <person name="Sullivan W."/>
            <person name="Andreopoulos W.B."/>
            <person name="Clum A."/>
            <person name="Lindquist E."/>
            <person name="Daum C."/>
            <person name="Northen T.R."/>
            <person name="Ramamoorthy G."/>
            <person name="Schmitz R.J."/>
            <person name="Gryganskyi A."/>
            <person name="Culley D."/>
            <person name="Magnuson J."/>
            <person name="James T.Y."/>
            <person name="O'Malley M.A."/>
            <person name="Stajich J.E."/>
            <person name="Spatafora J.W."/>
            <person name="Visel A."/>
            <person name="Grigoriev I.V."/>
        </authorList>
    </citation>
    <scope>NUCLEOTIDE SEQUENCE [LARGE SCALE GENOMIC DNA]</scope>
    <source>
        <strain evidence="11 12">NRRL Y-17943</strain>
    </source>
</reference>
<keyword evidence="12" id="KW-1185">Reference proteome</keyword>
<comment type="caution">
    <text evidence="11">The sequence shown here is derived from an EMBL/GenBank/DDBJ whole genome shotgun (WGS) entry which is preliminary data.</text>
</comment>
<evidence type="ECO:0000256" key="3">
    <source>
        <dbReference type="ARBA" id="ARBA00022448"/>
    </source>
</evidence>
<dbReference type="AlphaFoldDB" id="A0A1Y1UGC2"/>
<dbReference type="GO" id="GO:0071913">
    <property type="term" value="F:citrate secondary active transmembrane transporter activity"/>
    <property type="evidence" value="ECO:0007669"/>
    <property type="project" value="TreeGrafter"/>
</dbReference>
<evidence type="ECO:0000256" key="6">
    <source>
        <dbReference type="ARBA" id="ARBA00022989"/>
    </source>
</evidence>
<name>A0A1Y1UGC2_9TREE</name>
<gene>
    <name evidence="11" type="ORF">BD324DRAFT_624675</name>
</gene>
<keyword evidence="4 9" id="KW-0812">Transmembrane</keyword>
<dbReference type="EMBL" id="NBSH01000006">
    <property type="protein sequence ID" value="ORX37072.1"/>
    <property type="molecule type" value="Genomic_DNA"/>
</dbReference>
<dbReference type="Proteomes" id="UP000193218">
    <property type="component" value="Unassembled WGS sequence"/>
</dbReference>
<organism evidence="11 12">
    <name type="scientific">Kockovaella imperatae</name>
    <dbReference type="NCBI Taxonomy" id="4999"/>
    <lineage>
        <taxon>Eukaryota</taxon>
        <taxon>Fungi</taxon>
        <taxon>Dikarya</taxon>
        <taxon>Basidiomycota</taxon>
        <taxon>Agaricomycotina</taxon>
        <taxon>Tremellomycetes</taxon>
        <taxon>Tremellales</taxon>
        <taxon>Cuniculitremaceae</taxon>
        <taxon>Kockovaella</taxon>
    </lineage>
</organism>
<dbReference type="GO" id="GO:0006843">
    <property type="term" value="P:mitochondrial citrate transmembrane transport"/>
    <property type="evidence" value="ECO:0007669"/>
    <property type="project" value="TreeGrafter"/>
</dbReference>
<evidence type="ECO:0000256" key="2">
    <source>
        <dbReference type="ARBA" id="ARBA00006375"/>
    </source>
</evidence>
<dbReference type="Gene3D" id="1.50.40.10">
    <property type="entry name" value="Mitochondrial carrier domain"/>
    <property type="match status" value="1"/>
</dbReference>
<dbReference type="PANTHER" id="PTHR45788:SF4">
    <property type="entry name" value="TRICARBOXYLATE TRANSPORT PROTEIN, MITOCHONDRIAL"/>
    <property type="match status" value="1"/>
</dbReference>
<dbReference type="PROSITE" id="PS50920">
    <property type="entry name" value="SOLCAR"/>
    <property type="match status" value="3"/>
</dbReference>
<dbReference type="RefSeq" id="XP_021871110.1">
    <property type="nucleotide sequence ID" value="XM_022015724.1"/>
</dbReference>
<feature type="repeat" description="Solcar" evidence="9">
    <location>
        <begin position="210"/>
        <end position="296"/>
    </location>
</feature>
<accession>A0A1Y1UGC2</accession>
<evidence type="ECO:0000256" key="9">
    <source>
        <dbReference type="PROSITE-ProRule" id="PRU00282"/>
    </source>
</evidence>
<keyword evidence="7" id="KW-0496">Mitochondrion</keyword>
<feature type="repeat" description="Solcar" evidence="9">
    <location>
        <begin position="112"/>
        <end position="198"/>
    </location>
</feature>
<evidence type="ECO:0000256" key="5">
    <source>
        <dbReference type="ARBA" id="ARBA00022737"/>
    </source>
</evidence>
<evidence type="ECO:0000256" key="10">
    <source>
        <dbReference type="RuleBase" id="RU000488"/>
    </source>
</evidence>
<dbReference type="PANTHER" id="PTHR45788">
    <property type="entry name" value="SUCCINATE/FUMARATE MITOCHONDRIAL TRANSPORTER-RELATED"/>
    <property type="match status" value="1"/>
</dbReference>
<evidence type="ECO:0000256" key="1">
    <source>
        <dbReference type="ARBA" id="ARBA00004225"/>
    </source>
</evidence>
<dbReference type="OrthoDB" id="44467at2759"/>